<evidence type="ECO:0000313" key="6">
    <source>
        <dbReference type="Proteomes" id="UP001597375"/>
    </source>
</evidence>
<dbReference type="SUPFAM" id="SSF46689">
    <property type="entry name" value="Homeodomain-like"/>
    <property type="match status" value="2"/>
</dbReference>
<dbReference type="RefSeq" id="WP_386817819.1">
    <property type="nucleotide sequence ID" value="NZ_JBHUIT010000001.1"/>
</dbReference>
<dbReference type="InterPro" id="IPR009057">
    <property type="entry name" value="Homeodomain-like_sf"/>
</dbReference>
<dbReference type="InterPro" id="IPR018062">
    <property type="entry name" value="HTH_AraC-typ_CS"/>
</dbReference>
<dbReference type="SMART" id="SM00342">
    <property type="entry name" value="HTH_ARAC"/>
    <property type="match status" value="1"/>
</dbReference>
<feature type="domain" description="HTH araC/xylS-type" evidence="4">
    <location>
        <begin position="190"/>
        <end position="288"/>
    </location>
</feature>
<proteinExistence type="predicted"/>
<dbReference type="InterPro" id="IPR053142">
    <property type="entry name" value="PchR_regulatory_protein"/>
</dbReference>
<dbReference type="InterPro" id="IPR018060">
    <property type="entry name" value="HTH_AraC"/>
</dbReference>
<sequence length="293" mass="32554">MPDTDDNLDLSWSLLAPGLITGGFRTRINNAGLRWQFPSKGQIWLWMNHGGNGLIWGSKDRFILKPGMYALTGGGDPSDWMCLRYPGEHHLDIVKIDPTWLASRLGRALLHPEMKKWLSAGCPVAFCGLMGVWENELGHALGRIASSPAPGKLIAEAKILEWAAVRLFRTSPTDQVPSFCASIRDKNPVRRALDHLASHLDEPLDLPALARHSGIAPHYLSRKVRAETGSTLQRHLRRLRIERACELLASGKSNITESSLEVGYQSLSHFAKAFREEVGTSPREWLASQKKTA</sequence>
<gene>
    <name evidence="5" type="ORF">ACFSSA_00585</name>
</gene>
<dbReference type="Gene3D" id="1.10.10.60">
    <property type="entry name" value="Homeodomain-like"/>
    <property type="match status" value="1"/>
</dbReference>
<evidence type="ECO:0000259" key="4">
    <source>
        <dbReference type="PROSITE" id="PS01124"/>
    </source>
</evidence>
<dbReference type="PROSITE" id="PS00041">
    <property type="entry name" value="HTH_ARAC_FAMILY_1"/>
    <property type="match status" value="1"/>
</dbReference>
<keyword evidence="6" id="KW-1185">Reference proteome</keyword>
<comment type="caution">
    <text evidence="5">The sequence shown here is derived from an EMBL/GenBank/DDBJ whole genome shotgun (WGS) entry which is preliminary data.</text>
</comment>
<evidence type="ECO:0000256" key="3">
    <source>
        <dbReference type="ARBA" id="ARBA00023163"/>
    </source>
</evidence>
<keyword evidence="2" id="KW-0238">DNA-binding</keyword>
<reference evidence="6" key="1">
    <citation type="journal article" date="2019" name="Int. J. Syst. Evol. Microbiol.">
        <title>The Global Catalogue of Microorganisms (GCM) 10K type strain sequencing project: providing services to taxonomists for standard genome sequencing and annotation.</title>
        <authorList>
            <consortium name="The Broad Institute Genomics Platform"/>
            <consortium name="The Broad Institute Genome Sequencing Center for Infectious Disease"/>
            <person name="Wu L."/>
            <person name="Ma J."/>
        </authorList>
    </citation>
    <scope>NUCLEOTIDE SEQUENCE [LARGE SCALE GENOMIC DNA]</scope>
    <source>
        <strain evidence="6">CGMCC 4.7106</strain>
    </source>
</reference>
<keyword evidence="1" id="KW-0805">Transcription regulation</keyword>
<evidence type="ECO:0000256" key="1">
    <source>
        <dbReference type="ARBA" id="ARBA00023015"/>
    </source>
</evidence>
<accession>A0ABW5D279</accession>
<dbReference type="Proteomes" id="UP001597375">
    <property type="component" value="Unassembled WGS sequence"/>
</dbReference>
<dbReference type="PROSITE" id="PS01124">
    <property type="entry name" value="HTH_ARAC_FAMILY_2"/>
    <property type="match status" value="1"/>
</dbReference>
<dbReference type="Pfam" id="PF12833">
    <property type="entry name" value="HTH_18"/>
    <property type="match status" value="1"/>
</dbReference>
<dbReference type="EMBL" id="JBHUIT010000001">
    <property type="protein sequence ID" value="MFD2255157.1"/>
    <property type="molecule type" value="Genomic_DNA"/>
</dbReference>
<protein>
    <submittedName>
        <fullName evidence="5">Helix-turn-helix domain-containing protein</fullName>
    </submittedName>
</protein>
<name>A0ABW5D279_9BACT</name>
<dbReference type="PANTHER" id="PTHR47893:SF1">
    <property type="entry name" value="REGULATORY PROTEIN PCHR"/>
    <property type="match status" value="1"/>
</dbReference>
<keyword evidence="3" id="KW-0804">Transcription</keyword>
<dbReference type="PANTHER" id="PTHR47893">
    <property type="entry name" value="REGULATORY PROTEIN PCHR"/>
    <property type="match status" value="1"/>
</dbReference>
<evidence type="ECO:0000256" key="2">
    <source>
        <dbReference type="ARBA" id="ARBA00023125"/>
    </source>
</evidence>
<organism evidence="5 6">
    <name type="scientific">Luteolibacter algae</name>
    <dbReference type="NCBI Taxonomy" id="454151"/>
    <lineage>
        <taxon>Bacteria</taxon>
        <taxon>Pseudomonadati</taxon>
        <taxon>Verrucomicrobiota</taxon>
        <taxon>Verrucomicrobiia</taxon>
        <taxon>Verrucomicrobiales</taxon>
        <taxon>Verrucomicrobiaceae</taxon>
        <taxon>Luteolibacter</taxon>
    </lineage>
</organism>
<evidence type="ECO:0000313" key="5">
    <source>
        <dbReference type="EMBL" id="MFD2255157.1"/>
    </source>
</evidence>